<comment type="caution">
    <text evidence="3">The sequence shown here is derived from an EMBL/GenBank/DDBJ whole genome shotgun (WGS) entry which is preliminary data.</text>
</comment>
<dbReference type="SUPFAM" id="SSF53335">
    <property type="entry name" value="S-adenosyl-L-methionine-dependent methyltransferases"/>
    <property type="match status" value="1"/>
</dbReference>
<name>A0ABS2GXU9_9LACO</name>
<dbReference type="GO" id="GO:0032259">
    <property type="term" value="P:methylation"/>
    <property type="evidence" value="ECO:0007669"/>
    <property type="project" value="UniProtKB-KW"/>
</dbReference>
<dbReference type="Gene3D" id="3.40.50.150">
    <property type="entry name" value="Vaccinia Virus protein VP39"/>
    <property type="match status" value="1"/>
</dbReference>
<sequence>MHKTPEQLFEQFNQAIELIHTDLACSYLDAYLENAENLVDNNHVRVEDGLPKPETVKKLQDLYEKLDIQHQDKETIRRLLQLCLLKVMSKDAIQANHQMTPDTIGMLIAYLIGQIVPLNKPYKIFDPVVGTGNLLTKVMNDLTKISHQTVEAYGIDNDDSMLAAASVSVDLQQLPVQLLHQDSITNLDIPQSDLAVADLPIGYYPLDDNVKNYQTKSEKGHSYVHHLLIEQTMNYIVPGGFAFFVVPSNLFETKESESFVKWIQSVAYMQGFINLPSDMFSNTASQKSILILQNHGANAKQAKQVLLGSFPSLKNEKEFRKFLAQINLWVKTSLKS</sequence>
<dbReference type="InterPro" id="IPR029063">
    <property type="entry name" value="SAM-dependent_MTases_sf"/>
</dbReference>
<feature type="domain" description="YtxK-like N-terminal helical" evidence="2">
    <location>
        <begin position="6"/>
        <end position="88"/>
    </location>
</feature>
<dbReference type="Pfam" id="PF02384">
    <property type="entry name" value="N6_Mtase"/>
    <property type="match status" value="1"/>
</dbReference>
<keyword evidence="3" id="KW-0489">Methyltransferase</keyword>
<dbReference type="PANTHER" id="PTHR41313:SF1">
    <property type="entry name" value="DNA METHYLASE ADENINE-SPECIFIC DOMAIN-CONTAINING PROTEIN"/>
    <property type="match status" value="1"/>
</dbReference>
<dbReference type="EMBL" id="JACJKU010000068">
    <property type="protein sequence ID" value="MBM6941115.1"/>
    <property type="molecule type" value="Genomic_DNA"/>
</dbReference>
<accession>A0ABS2GXU9</accession>
<gene>
    <name evidence="3" type="ORF">H5975_06500</name>
</gene>
<dbReference type="GO" id="GO:0008168">
    <property type="term" value="F:methyltransferase activity"/>
    <property type="evidence" value="ECO:0007669"/>
    <property type="project" value="UniProtKB-KW"/>
</dbReference>
<evidence type="ECO:0000259" key="2">
    <source>
        <dbReference type="Pfam" id="PF21106"/>
    </source>
</evidence>
<keyword evidence="4" id="KW-1185">Reference proteome</keyword>
<dbReference type="PIRSF" id="PIRSF026567">
    <property type="entry name" value="Adenine_mtase_bact_prd"/>
    <property type="match status" value="1"/>
</dbReference>
<reference evidence="3 4" key="1">
    <citation type="journal article" date="2021" name="Sci. Rep.">
        <title>The distribution of antibiotic resistance genes in chicken gut microbiota commensals.</title>
        <authorList>
            <person name="Juricova H."/>
            <person name="Matiasovicova J."/>
            <person name="Kubasova T."/>
            <person name="Cejkova D."/>
            <person name="Rychlik I."/>
        </authorList>
    </citation>
    <scope>NUCLEOTIDE SEQUENCE [LARGE SCALE GENOMIC DNA]</scope>
    <source>
        <strain evidence="3 4">An574</strain>
    </source>
</reference>
<dbReference type="InterPro" id="IPR048375">
    <property type="entry name" value="YtxK-like_N"/>
</dbReference>
<dbReference type="InterPro" id="IPR016843">
    <property type="entry name" value="S-AdoMet-dep_Ade-MeTrfase_prd"/>
</dbReference>
<evidence type="ECO:0000313" key="3">
    <source>
        <dbReference type="EMBL" id="MBM6941115.1"/>
    </source>
</evidence>
<dbReference type="Proteomes" id="UP000785625">
    <property type="component" value="Unassembled WGS sequence"/>
</dbReference>
<dbReference type="Gene3D" id="1.10.150.470">
    <property type="match status" value="1"/>
</dbReference>
<organism evidence="3 4">
    <name type="scientific">Limosilactobacillus coleohominis</name>
    <dbReference type="NCBI Taxonomy" id="181675"/>
    <lineage>
        <taxon>Bacteria</taxon>
        <taxon>Bacillati</taxon>
        <taxon>Bacillota</taxon>
        <taxon>Bacilli</taxon>
        <taxon>Lactobacillales</taxon>
        <taxon>Lactobacillaceae</taxon>
        <taxon>Limosilactobacillus</taxon>
    </lineage>
</organism>
<feature type="domain" description="DNA methylase adenine-specific" evidence="1">
    <location>
        <begin position="98"/>
        <end position="307"/>
    </location>
</feature>
<evidence type="ECO:0000259" key="1">
    <source>
        <dbReference type="Pfam" id="PF02384"/>
    </source>
</evidence>
<evidence type="ECO:0000313" key="4">
    <source>
        <dbReference type="Proteomes" id="UP000785625"/>
    </source>
</evidence>
<dbReference type="RefSeq" id="WP_204785379.1">
    <property type="nucleotide sequence ID" value="NZ_CALVGD010000094.1"/>
</dbReference>
<proteinExistence type="predicted"/>
<keyword evidence="3" id="KW-0808">Transferase</keyword>
<dbReference type="InterPro" id="IPR003356">
    <property type="entry name" value="DNA_methylase_A-5"/>
</dbReference>
<protein>
    <submittedName>
        <fullName evidence="3">Class I SAM-dependent methyltransferase</fullName>
    </submittedName>
</protein>
<dbReference type="PANTHER" id="PTHR41313">
    <property type="entry name" value="ADENINE-SPECIFIC METHYLTRANSFERASE"/>
    <property type="match status" value="1"/>
</dbReference>
<dbReference type="Pfam" id="PF21106">
    <property type="entry name" value="YtxK_like"/>
    <property type="match status" value="1"/>
</dbReference>
<dbReference type="InterPro" id="IPR052933">
    <property type="entry name" value="DNA_Protect_Modify"/>
</dbReference>